<dbReference type="RefSeq" id="WP_166745474.1">
    <property type="nucleotide sequence ID" value="NZ_BAAAEV010000001.1"/>
</dbReference>
<dbReference type="InterPro" id="IPR011049">
    <property type="entry name" value="Serralysin-like_metalloprot_C"/>
</dbReference>
<dbReference type="InterPro" id="IPR018511">
    <property type="entry name" value="Hemolysin-typ_Ca-bd_CS"/>
</dbReference>
<dbReference type="InterPro" id="IPR001818">
    <property type="entry name" value="Pept_M10_metallopeptidase"/>
</dbReference>
<dbReference type="InterPro" id="IPR001343">
    <property type="entry name" value="Hemolysn_Ca-bd"/>
</dbReference>
<keyword evidence="4" id="KW-0964">Secreted</keyword>
<keyword evidence="6" id="KW-0479">Metal-binding</keyword>
<feature type="domain" description="Peptidase metallopeptidase" evidence="11">
    <location>
        <begin position="29"/>
        <end position="210"/>
    </location>
</feature>
<dbReference type="PROSITE" id="PS00330">
    <property type="entry name" value="HEMOLYSIN_CALCIUM"/>
    <property type="match status" value="2"/>
</dbReference>
<gene>
    <name evidence="12" type="ORF">FHT01_001899</name>
</gene>
<keyword evidence="7" id="KW-0677">Repeat</keyword>
<dbReference type="Pfam" id="PF00413">
    <property type="entry name" value="Peptidase_M10"/>
    <property type="match status" value="1"/>
</dbReference>
<dbReference type="Gene3D" id="3.40.390.10">
    <property type="entry name" value="Collagenase (Catalytic Domain)"/>
    <property type="match status" value="1"/>
</dbReference>
<keyword evidence="10" id="KW-0482">Metalloprotease</keyword>
<dbReference type="Pfam" id="PF00353">
    <property type="entry name" value="HemolysinCabind"/>
    <property type="match status" value="1"/>
</dbReference>
<dbReference type="Proteomes" id="UP000788153">
    <property type="component" value="Unassembled WGS sequence"/>
</dbReference>
<dbReference type="SMART" id="SM00235">
    <property type="entry name" value="ZnMc"/>
    <property type="match status" value="1"/>
</dbReference>
<dbReference type="InterPro" id="IPR024079">
    <property type="entry name" value="MetalloPept_cat_dom_sf"/>
</dbReference>
<evidence type="ECO:0000313" key="12">
    <source>
        <dbReference type="EMBL" id="NIJ24357.1"/>
    </source>
</evidence>
<dbReference type="InterPro" id="IPR034033">
    <property type="entry name" value="Serralysin-like"/>
</dbReference>
<comment type="similarity">
    <text evidence="3">Belongs to the peptidase M10B family.</text>
</comment>
<evidence type="ECO:0000256" key="3">
    <source>
        <dbReference type="ARBA" id="ARBA00009490"/>
    </source>
</evidence>
<dbReference type="EMBL" id="JAASQP010000001">
    <property type="protein sequence ID" value="NIJ24357.1"/>
    <property type="molecule type" value="Genomic_DNA"/>
</dbReference>
<evidence type="ECO:0000259" key="11">
    <source>
        <dbReference type="SMART" id="SM00235"/>
    </source>
</evidence>
<dbReference type="Pfam" id="PF08548">
    <property type="entry name" value="Peptidase_M10_C"/>
    <property type="match status" value="1"/>
</dbReference>
<accession>A0ABX0U510</accession>
<dbReference type="PRINTS" id="PR00313">
    <property type="entry name" value="CABNDNGRPT"/>
</dbReference>
<evidence type="ECO:0000256" key="10">
    <source>
        <dbReference type="ARBA" id="ARBA00023049"/>
    </source>
</evidence>
<keyword evidence="9" id="KW-0862">Zinc</keyword>
<evidence type="ECO:0000256" key="2">
    <source>
        <dbReference type="ARBA" id="ARBA00004613"/>
    </source>
</evidence>
<evidence type="ECO:0000256" key="5">
    <source>
        <dbReference type="ARBA" id="ARBA00022670"/>
    </source>
</evidence>
<organism evidence="12 13">
    <name type="scientific">Sphingomonas japonica</name>
    <dbReference type="NCBI Taxonomy" id="511662"/>
    <lineage>
        <taxon>Bacteria</taxon>
        <taxon>Pseudomonadati</taxon>
        <taxon>Pseudomonadota</taxon>
        <taxon>Alphaproteobacteria</taxon>
        <taxon>Sphingomonadales</taxon>
        <taxon>Sphingomonadaceae</taxon>
        <taxon>Sphingomonas</taxon>
    </lineage>
</organism>
<dbReference type="PANTHER" id="PTHR10201">
    <property type="entry name" value="MATRIX METALLOPROTEINASE"/>
    <property type="match status" value="1"/>
</dbReference>
<evidence type="ECO:0000256" key="9">
    <source>
        <dbReference type="ARBA" id="ARBA00022833"/>
    </source>
</evidence>
<keyword evidence="5" id="KW-0645">Protease</keyword>
<comment type="caution">
    <text evidence="12">The sequence shown here is derived from an EMBL/GenBank/DDBJ whole genome shotgun (WGS) entry which is preliminary data.</text>
</comment>
<name>A0ABX0U510_9SPHN</name>
<sequence length="746" mass="77488">MNADQRGGTGPNGKRSLTVEEAAANLLRDGLSWTTGGAPLEITYAFRASAAASMPPGAGQFSRVNDQQMDAIEDALQQWANVANITFVHVSDAGSEFSNNATMLFGNYAGGLSDFSAYAYLPGDRAAGSPAGDVWIDDTYVENVSVTTGYYGYLTLVHEIGHALGLQHPSYYIGSEVTYARDADYYEDSNQFTVMSYFDITETGGRAGDSNYYPESPLLDDIAAIQQLYGANPDYLSGNTVYGNFYGGDAQSEYPANHLRSGAGVYGVYGTVYDTAGTDLFDFSLAETAQVIDLRAGNFSDVHGDVGTLSIALGTVIENAIGGYARDEIIGNAAANHLDGRDGDDTLSGGGGGDVLAGGDGDDVLTGGAGRDVFEFGSLDAGRDRITDFAMTTDRIDLFGNRFTGIATSGSALIATHAGGSVTFDGLGGTTLAALNGRLVPSTPLVEPIPPSYFLSAADGFAGSISGSGLVFGTAGGQQISLLESAGYVSFDASFNRGGDLIYVPDVSSAFTVLRSGSSAQISDGETTLIVPIGYTATTIQFDDALLGLRADPTTGAVMLGDQIVTTQPTAITSGWAFFDFPRPDHEASARLRLVEDVSLTVQGRFTVFGNDGDESVTLLPYSSADFDASFNAGGDRIVLSGAMAEFDVLRSGSSAVFENVDREYSGETFVVPVGVAGAVIAFDDGEAVLRFDTVTGQVLFGAQVIGTTAAEVSGAPIESVGDVVPPMMAAAAFDALPGDYATFAL</sequence>
<comment type="cofactor">
    <cofactor evidence="1">
        <name>Ca(2+)</name>
        <dbReference type="ChEBI" id="CHEBI:29108"/>
    </cofactor>
</comment>
<proteinExistence type="inferred from homology"/>
<keyword evidence="8" id="KW-0378">Hydrolase</keyword>
<evidence type="ECO:0000313" key="13">
    <source>
        <dbReference type="Proteomes" id="UP000788153"/>
    </source>
</evidence>
<evidence type="ECO:0000256" key="7">
    <source>
        <dbReference type="ARBA" id="ARBA00022737"/>
    </source>
</evidence>
<comment type="subcellular location">
    <subcellularLocation>
        <location evidence="2">Secreted</location>
    </subcellularLocation>
</comment>
<dbReference type="Gene3D" id="2.150.10.10">
    <property type="entry name" value="Serralysin-like metalloprotease, C-terminal"/>
    <property type="match status" value="1"/>
</dbReference>
<evidence type="ECO:0000256" key="6">
    <source>
        <dbReference type="ARBA" id="ARBA00022723"/>
    </source>
</evidence>
<dbReference type="InterPro" id="IPR006026">
    <property type="entry name" value="Peptidase_Metallo"/>
</dbReference>
<dbReference type="SUPFAM" id="SSF51120">
    <property type="entry name" value="beta-Roll"/>
    <property type="match status" value="1"/>
</dbReference>
<evidence type="ECO:0000256" key="1">
    <source>
        <dbReference type="ARBA" id="ARBA00001913"/>
    </source>
</evidence>
<reference evidence="12 13" key="1">
    <citation type="submission" date="2020-03" db="EMBL/GenBank/DDBJ databases">
        <title>Genomic Encyclopedia of Type Strains, Phase IV (KMG-IV): sequencing the most valuable type-strain genomes for metagenomic binning, comparative biology and taxonomic classification.</title>
        <authorList>
            <person name="Goeker M."/>
        </authorList>
    </citation>
    <scope>NUCLEOTIDE SEQUENCE [LARGE SCALE GENOMIC DNA]</scope>
    <source>
        <strain evidence="12 13">DSM 22753</strain>
    </source>
</reference>
<keyword evidence="13" id="KW-1185">Reference proteome</keyword>
<dbReference type="PANTHER" id="PTHR10201:SF323">
    <property type="entry name" value="MATRIX METALLOPROTEINASE-21"/>
    <property type="match status" value="1"/>
</dbReference>
<evidence type="ECO:0000256" key="8">
    <source>
        <dbReference type="ARBA" id="ARBA00022801"/>
    </source>
</evidence>
<dbReference type="CDD" id="cd04277">
    <property type="entry name" value="ZnMc_serralysin_like"/>
    <property type="match status" value="1"/>
</dbReference>
<dbReference type="InterPro" id="IPR013858">
    <property type="entry name" value="Peptidase_M10B_C"/>
</dbReference>
<dbReference type="SUPFAM" id="SSF55486">
    <property type="entry name" value="Metalloproteases ('zincins'), catalytic domain"/>
    <property type="match status" value="1"/>
</dbReference>
<protein>
    <submittedName>
        <fullName evidence="12">Ca2+-binding RTX toxin-like protein</fullName>
    </submittedName>
</protein>
<evidence type="ECO:0000256" key="4">
    <source>
        <dbReference type="ARBA" id="ARBA00022525"/>
    </source>
</evidence>